<proteinExistence type="predicted"/>
<comment type="caution">
    <text evidence="1">The sequence shown here is derived from an EMBL/GenBank/DDBJ whole genome shotgun (WGS) entry which is preliminary data.</text>
</comment>
<keyword evidence="2" id="KW-1185">Reference proteome</keyword>
<accession>A0ACB8RIR0</accession>
<evidence type="ECO:0000313" key="2">
    <source>
        <dbReference type="Proteomes" id="UP000814033"/>
    </source>
</evidence>
<evidence type="ECO:0000313" key="1">
    <source>
        <dbReference type="EMBL" id="KAI0044008.1"/>
    </source>
</evidence>
<dbReference type="Proteomes" id="UP000814033">
    <property type="component" value="Unassembled WGS sequence"/>
</dbReference>
<protein>
    <submittedName>
        <fullName evidence="1">Uncharacterized protein</fullName>
    </submittedName>
</protein>
<sequence length="321" mass="36300">MVNWNDPAILAKTYLDFVNREHVLAGLYIWEYFTNLHYEWEFVSGKRKWLWTLSIYSSCRLCCLIYTILNVIGMDATREINCQSWIQATTAFTALAMASAALLIVLRIAAIWDRNRIVTVLASIIWIVSGGFWIREIIRSRGMWNAVGGYCIDLFADRGQPMGVISFVSDATLLIIMLFGLLLRGEASRFGIWRMLYHQGLIWLGMATIAELPVILLYQNINDVWNLMFQTPALLIMVIGATRMYRSLTNYADKTEISSGLSGAASGPPPSSIRFGTFRTTANAVSAVRPIDTVDRQRSETDTFDVHAQEVEKNKCSELRA</sequence>
<reference evidence="1" key="1">
    <citation type="submission" date="2021-02" db="EMBL/GenBank/DDBJ databases">
        <authorList>
            <consortium name="DOE Joint Genome Institute"/>
            <person name="Ahrendt S."/>
            <person name="Looney B.P."/>
            <person name="Miyauchi S."/>
            <person name="Morin E."/>
            <person name="Drula E."/>
            <person name="Courty P.E."/>
            <person name="Chicoki N."/>
            <person name="Fauchery L."/>
            <person name="Kohler A."/>
            <person name="Kuo A."/>
            <person name="Labutti K."/>
            <person name="Pangilinan J."/>
            <person name="Lipzen A."/>
            <person name="Riley R."/>
            <person name="Andreopoulos W."/>
            <person name="He G."/>
            <person name="Johnson J."/>
            <person name="Barry K.W."/>
            <person name="Grigoriev I.V."/>
            <person name="Nagy L."/>
            <person name="Hibbett D."/>
            <person name="Henrissat B."/>
            <person name="Matheny P.B."/>
            <person name="Labbe J."/>
            <person name="Martin F."/>
        </authorList>
    </citation>
    <scope>NUCLEOTIDE SEQUENCE</scope>
    <source>
        <strain evidence="1">FP105234-sp</strain>
    </source>
</reference>
<dbReference type="EMBL" id="MU275997">
    <property type="protein sequence ID" value="KAI0044008.1"/>
    <property type="molecule type" value="Genomic_DNA"/>
</dbReference>
<name>A0ACB8RIR0_9AGAM</name>
<reference evidence="1" key="2">
    <citation type="journal article" date="2022" name="New Phytol.">
        <title>Evolutionary transition to the ectomycorrhizal habit in the genomes of a hyperdiverse lineage of mushroom-forming fungi.</title>
        <authorList>
            <person name="Looney B."/>
            <person name="Miyauchi S."/>
            <person name="Morin E."/>
            <person name="Drula E."/>
            <person name="Courty P.E."/>
            <person name="Kohler A."/>
            <person name="Kuo A."/>
            <person name="LaButti K."/>
            <person name="Pangilinan J."/>
            <person name="Lipzen A."/>
            <person name="Riley R."/>
            <person name="Andreopoulos W."/>
            <person name="He G."/>
            <person name="Johnson J."/>
            <person name="Nolan M."/>
            <person name="Tritt A."/>
            <person name="Barry K.W."/>
            <person name="Grigoriev I.V."/>
            <person name="Nagy L.G."/>
            <person name="Hibbett D."/>
            <person name="Henrissat B."/>
            <person name="Matheny P.B."/>
            <person name="Labbe J."/>
            <person name="Martin F.M."/>
        </authorList>
    </citation>
    <scope>NUCLEOTIDE SEQUENCE</scope>
    <source>
        <strain evidence="1">FP105234-sp</strain>
    </source>
</reference>
<gene>
    <name evidence="1" type="ORF">FA95DRAFT_324715</name>
</gene>
<organism evidence="1 2">
    <name type="scientific">Auriscalpium vulgare</name>
    <dbReference type="NCBI Taxonomy" id="40419"/>
    <lineage>
        <taxon>Eukaryota</taxon>
        <taxon>Fungi</taxon>
        <taxon>Dikarya</taxon>
        <taxon>Basidiomycota</taxon>
        <taxon>Agaricomycotina</taxon>
        <taxon>Agaricomycetes</taxon>
        <taxon>Russulales</taxon>
        <taxon>Auriscalpiaceae</taxon>
        <taxon>Auriscalpium</taxon>
    </lineage>
</organism>